<feature type="signal peptide" evidence="3">
    <location>
        <begin position="1"/>
        <end position="26"/>
    </location>
</feature>
<dbReference type="PANTHER" id="PTHR30469">
    <property type="entry name" value="MULTIDRUG RESISTANCE PROTEIN MDTA"/>
    <property type="match status" value="1"/>
</dbReference>
<dbReference type="InterPro" id="IPR006143">
    <property type="entry name" value="RND_pump_MFP"/>
</dbReference>
<feature type="coiled-coil region" evidence="2">
    <location>
        <begin position="142"/>
        <end position="169"/>
    </location>
</feature>
<gene>
    <name evidence="4" type="ORF">SAMN06265370_106133</name>
</gene>
<evidence type="ECO:0000313" key="4">
    <source>
        <dbReference type="EMBL" id="SNR47463.1"/>
    </source>
</evidence>
<dbReference type="Proteomes" id="UP000198417">
    <property type="component" value="Unassembled WGS sequence"/>
</dbReference>
<dbReference type="NCBIfam" id="TIGR01730">
    <property type="entry name" value="RND_mfp"/>
    <property type="match status" value="1"/>
</dbReference>
<dbReference type="Gene3D" id="2.40.30.170">
    <property type="match status" value="1"/>
</dbReference>
<accession>A0A238WME0</accession>
<dbReference type="GO" id="GO:1990281">
    <property type="term" value="C:efflux pump complex"/>
    <property type="evidence" value="ECO:0007669"/>
    <property type="project" value="TreeGrafter"/>
</dbReference>
<dbReference type="Gene3D" id="2.40.50.100">
    <property type="match status" value="1"/>
</dbReference>
<reference evidence="4 5" key="1">
    <citation type="submission" date="2017-06" db="EMBL/GenBank/DDBJ databases">
        <authorList>
            <person name="Kim H.J."/>
            <person name="Triplett B.A."/>
        </authorList>
    </citation>
    <scope>NUCLEOTIDE SEQUENCE [LARGE SCALE GENOMIC DNA]</scope>
    <source>
        <strain evidence="4 5">DSM 29052</strain>
    </source>
</reference>
<feature type="chain" id="PRO_5012127551" evidence="3">
    <location>
        <begin position="27"/>
        <end position="358"/>
    </location>
</feature>
<dbReference type="GO" id="GO:0015562">
    <property type="term" value="F:efflux transmembrane transporter activity"/>
    <property type="evidence" value="ECO:0007669"/>
    <property type="project" value="TreeGrafter"/>
</dbReference>
<dbReference type="EMBL" id="FZNN01000006">
    <property type="protein sequence ID" value="SNR47463.1"/>
    <property type="molecule type" value="Genomic_DNA"/>
</dbReference>
<proteinExistence type="inferred from homology"/>
<protein>
    <submittedName>
        <fullName evidence="4">RND family efflux transporter, MFP subunit</fullName>
    </submittedName>
</protein>
<sequence>MDHIFIAAPGLCLVVALAAAPGPTLAEAPLAVSVTKAESADTVRILSLTGELMAPETLNASFPTGGRISEMMADDGDRVAAGDTLARIDRVQQEQALRSVEAQLAAATAEFSAARDDDTRQAELFDRGATTRASRDTAADRLTAAVARKAQAEAELEQARDALADTVLLAPQDATVIQRLAEPGQVVGAAQPVFELAQGQGYEAIFDVPESVLTGGSSPDSVITLSPIDRPETTVTGHVSEISPLVDAASGTVSVKVVLDEELPGLSYGDAVRGRTKISEGVHITLPWSVISATAEGPAVWVVDPETSTVSLRRVEVRRYTSTEILLDDGVSPGEIIVRLGTQLLYPGRIVRVVEAPK</sequence>
<keyword evidence="5" id="KW-1185">Reference proteome</keyword>
<keyword evidence="3" id="KW-0732">Signal</keyword>
<dbReference type="PANTHER" id="PTHR30469:SF38">
    <property type="entry name" value="HLYD FAMILY SECRETION PROTEIN"/>
    <property type="match status" value="1"/>
</dbReference>
<evidence type="ECO:0000313" key="5">
    <source>
        <dbReference type="Proteomes" id="UP000198417"/>
    </source>
</evidence>
<dbReference type="AlphaFoldDB" id="A0A238WME0"/>
<evidence type="ECO:0000256" key="3">
    <source>
        <dbReference type="SAM" id="SignalP"/>
    </source>
</evidence>
<name>A0A238WME0_9RHOB</name>
<dbReference type="RefSeq" id="WP_089270148.1">
    <property type="nucleotide sequence ID" value="NZ_FZNN01000006.1"/>
</dbReference>
<feature type="coiled-coil region" evidence="2">
    <location>
        <begin position="90"/>
        <end position="117"/>
    </location>
</feature>
<evidence type="ECO:0000256" key="1">
    <source>
        <dbReference type="ARBA" id="ARBA00009477"/>
    </source>
</evidence>
<dbReference type="SUPFAM" id="SSF111369">
    <property type="entry name" value="HlyD-like secretion proteins"/>
    <property type="match status" value="1"/>
</dbReference>
<dbReference type="OrthoDB" id="9813967at2"/>
<evidence type="ECO:0000256" key="2">
    <source>
        <dbReference type="SAM" id="Coils"/>
    </source>
</evidence>
<dbReference type="Gene3D" id="2.40.420.20">
    <property type="match status" value="1"/>
</dbReference>
<organism evidence="4 5">
    <name type="scientific">Puniceibacterium sediminis</name>
    <dbReference type="NCBI Taxonomy" id="1608407"/>
    <lineage>
        <taxon>Bacteria</taxon>
        <taxon>Pseudomonadati</taxon>
        <taxon>Pseudomonadota</taxon>
        <taxon>Alphaproteobacteria</taxon>
        <taxon>Rhodobacterales</taxon>
        <taxon>Paracoccaceae</taxon>
        <taxon>Puniceibacterium</taxon>
    </lineage>
</organism>
<dbReference type="Gene3D" id="1.10.287.470">
    <property type="entry name" value="Helix hairpin bin"/>
    <property type="match status" value="1"/>
</dbReference>
<keyword evidence="2" id="KW-0175">Coiled coil</keyword>
<comment type="similarity">
    <text evidence="1">Belongs to the membrane fusion protein (MFP) (TC 8.A.1) family.</text>
</comment>